<evidence type="ECO:0000313" key="2">
    <source>
        <dbReference type="Proteomes" id="UP000784294"/>
    </source>
</evidence>
<evidence type="ECO:0000313" key="1">
    <source>
        <dbReference type="EMBL" id="VEL11315.1"/>
    </source>
</evidence>
<dbReference type="EMBL" id="CAAALY010011467">
    <property type="protein sequence ID" value="VEL11315.1"/>
    <property type="molecule type" value="Genomic_DNA"/>
</dbReference>
<accession>A0A3S5FCA6</accession>
<organism evidence="1 2">
    <name type="scientific">Protopolystoma xenopodis</name>
    <dbReference type="NCBI Taxonomy" id="117903"/>
    <lineage>
        <taxon>Eukaryota</taxon>
        <taxon>Metazoa</taxon>
        <taxon>Spiralia</taxon>
        <taxon>Lophotrochozoa</taxon>
        <taxon>Platyhelminthes</taxon>
        <taxon>Monogenea</taxon>
        <taxon>Polyopisthocotylea</taxon>
        <taxon>Polystomatidea</taxon>
        <taxon>Polystomatidae</taxon>
        <taxon>Protopolystoma</taxon>
    </lineage>
</organism>
<gene>
    <name evidence="1" type="ORF">PXEA_LOCUS4755</name>
</gene>
<reference evidence="1" key="1">
    <citation type="submission" date="2018-11" db="EMBL/GenBank/DDBJ databases">
        <authorList>
            <consortium name="Pathogen Informatics"/>
        </authorList>
    </citation>
    <scope>NUCLEOTIDE SEQUENCE</scope>
</reference>
<proteinExistence type="predicted"/>
<dbReference type="Proteomes" id="UP000784294">
    <property type="component" value="Unassembled WGS sequence"/>
</dbReference>
<protein>
    <submittedName>
        <fullName evidence="1">Uncharacterized protein</fullName>
    </submittedName>
</protein>
<name>A0A3S5FCA6_9PLAT</name>
<sequence length="85" mass="9803">MPDGRNWLFGRCETLNKQAGKMGAKERVSKNACSFMRDSRRDQFRLAPQAPAKMMNADREDICCHLQPERPFTARLFVSSSRQQP</sequence>
<keyword evidence="2" id="KW-1185">Reference proteome</keyword>
<dbReference type="AlphaFoldDB" id="A0A3S5FCA6"/>
<comment type="caution">
    <text evidence="1">The sequence shown here is derived from an EMBL/GenBank/DDBJ whole genome shotgun (WGS) entry which is preliminary data.</text>
</comment>